<evidence type="ECO:0000313" key="7">
    <source>
        <dbReference type="EMBL" id="KAK9693756.1"/>
    </source>
</evidence>
<dbReference type="Gene3D" id="1.20.1250.20">
    <property type="entry name" value="MFS general substrate transporter like domains"/>
    <property type="match status" value="1"/>
</dbReference>
<dbReference type="Proteomes" id="UP001479436">
    <property type="component" value="Unassembled WGS sequence"/>
</dbReference>
<dbReference type="SUPFAM" id="SSF103473">
    <property type="entry name" value="MFS general substrate transporter"/>
    <property type="match status" value="1"/>
</dbReference>
<keyword evidence="2 5" id="KW-0812">Transmembrane</keyword>
<accession>A0ABR2VR40</accession>
<dbReference type="InterPro" id="IPR036259">
    <property type="entry name" value="MFS_trans_sf"/>
</dbReference>
<comment type="subcellular location">
    <subcellularLocation>
        <location evidence="1">Membrane</location>
        <topology evidence="1">Multi-pass membrane protein</topology>
    </subcellularLocation>
</comment>
<dbReference type="EMBL" id="JASJQH010008289">
    <property type="protein sequence ID" value="KAK9693756.1"/>
    <property type="molecule type" value="Genomic_DNA"/>
</dbReference>
<evidence type="ECO:0000256" key="5">
    <source>
        <dbReference type="SAM" id="Phobius"/>
    </source>
</evidence>
<feature type="transmembrane region" description="Helical" evidence="5">
    <location>
        <begin position="12"/>
        <end position="29"/>
    </location>
</feature>
<sequence length="333" mass="36982">MMIAAVFASQGTGILVGALFTVMALAIFQSAIRADQNNLDYVWRLMLAFGCVPALFTVYFRLTMPESPRYTLEVNGNIEQATKDMINILGEQEKERIETQQKITKVQSSFTEYFGQWKNLKILLGTSLSWFFLDIAFYGLSLNQSYILQAIGYSSKGLSPYDALWSEAVGNLIISLMGTVPGYWFTVFLIERMGRIKIQLMGFAFLTVIFIVLSAGFYKIRNTAIALFIALFTLAQFFFNFGPNTTTFVLPSEVFPTRFRSTAHGISAASGKLGAIIATFGFNQLVEIGGKDGEHAFLPQTLGIFSGIMFLGLLSTFWVPETKGKSLEEISGE</sequence>
<name>A0ABR2VR40_9FUNG</name>
<evidence type="ECO:0000256" key="1">
    <source>
        <dbReference type="ARBA" id="ARBA00004141"/>
    </source>
</evidence>
<feature type="transmembrane region" description="Helical" evidence="5">
    <location>
        <begin position="41"/>
        <end position="60"/>
    </location>
</feature>
<protein>
    <recommendedName>
        <fullName evidence="6">Major facilitator superfamily (MFS) profile domain-containing protein</fullName>
    </recommendedName>
</protein>
<feature type="transmembrane region" description="Helical" evidence="5">
    <location>
        <begin position="302"/>
        <end position="319"/>
    </location>
</feature>
<evidence type="ECO:0000256" key="4">
    <source>
        <dbReference type="ARBA" id="ARBA00023136"/>
    </source>
</evidence>
<feature type="transmembrane region" description="Helical" evidence="5">
    <location>
        <begin position="168"/>
        <end position="188"/>
    </location>
</feature>
<evidence type="ECO:0000256" key="2">
    <source>
        <dbReference type="ARBA" id="ARBA00022692"/>
    </source>
</evidence>
<dbReference type="Pfam" id="PF00083">
    <property type="entry name" value="Sugar_tr"/>
    <property type="match status" value="1"/>
</dbReference>
<evidence type="ECO:0000256" key="3">
    <source>
        <dbReference type="ARBA" id="ARBA00022989"/>
    </source>
</evidence>
<keyword evidence="4 5" id="KW-0472">Membrane</keyword>
<evidence type="ECO:0000259" key="6">
    <source>
        <dbReference type="PROSITE" id="PS50850"/>
    </source>
</evidence>
<feature type="domain" description="Major facilitator superfamily (MFS) profile" evidence="6">
    <location>
        <begin position="1"/>
        <end position="324"/>
    </location>
</feature>
<dbReference type="PANTHER" id="PTHR24064">
    <property type="entry name" value="SOLUTE CARRIER FAMILY 22 MEMBER"/>
    <property type="match status" value="1"/>
</dbReference>
<dbReference type="PROSITE" id="PS50850">
    <property type="entry name" value="MFS"/>
    <property type="match status" value="1"/>
</dbReference>
<feature type="transmembrane region" description="Helical" evidence="5">
    <location>
        <begin position="122"/>
        <end position="140"/>
    </location>
</feature>
<dbReference type="InterPro" id="IPR020846">
    <property type="entry name" value="MFS_dom"/>
</dbReference>
<keyword evidence="3 5" id="KW-1133">Transmembrane helix</keyword>
<reference evidence="7 8" key="1">
    <citation type="submission" date="2023-04" db="EMBL/GenBank/DDBJ databases">
        <title>Genome of Basidiobolus ranarum AG-B5.</title>
        <authorList>
            <person name="Stajich J.E."/>
            <person name="Carter-House D."/>
            <person name="Gryganskyi A."/>
        </authorList>
    </citation>
    <scope>NUCLEOTIDE SEQUENCE [LARGE SCALE GENOMIC DNA]</scope>
    <source>
        <strain evidence="7 8">AG-B5</strain>
    </source>
</reference>
<proteinExistence type="predicted"/>
<evidence type="ECO:0000313" key="8">
    <source>
        <dbReference type="Proteomes" id="UP001479436"/>
    </source>
</evidence>
<gene>
    <name evidence="7" type="ORF">K7432_013754</name>
</gene>
<feature type="transmembrane region" description="Helical" evidence="5">
    <location>
        <begin position="224"/>
        <end position="242"/>
    </location>
</feature>
<dbReference type="InterPro" id="IPR005828">
    <property type="entry name" value="MFS_sugar_transport-like"/>
</dbReference>
<feature type="transmembrane region" description="Helical" evidence="5">
    <location>
        <begin position="200"/>
        <end position="218"/>
    </location>
</feature>
<organism evidence="7 8">
    <name type="scientific">Basidiobolus ranarum</name>
    <dbReference type="NCBI Taxonomy" id="34480"/>
    <lineage>
        <taxon>Eukaryota</taxon>
        <taxon>Fungi</taxon>
        <taxon>Fungi incertae sedis</taxon>
        <taxon>Zoopagomycota</taxon>
        <taxon>Entomophthoromycotina</taxon>
        <taxon>Basidiobolomycetes</taxon>
        <taxon>Basidiobolales</taxon>
        <taxon>Basidiobolaceae</taxon>
        <taxon>Basidiobolus</taxon>
    </lineage>
</organism>
<keyword evidence="8" id="KW-1185">Reference proteome</keyword>
<feature type="transmembrane region" description="Helical" evidence="5">
    <location>
        <begin position="263"/>
        <end position="282"/>
    </location>
</feature>
<comment type="caution">
    <text evidence="7">The sequence shown here is derived from an EMBL/GenBank/DDBJ whole genome shotgun (WGS) entry which is preliminary data.</text>
</comment>